<dbReference type="InterPro" id="IPR014756">
    <property type="entry name" value="Ig_E-set"/>
</dbReference>
<proteinExistence type="predicted"/>
<feature type="signal peptide" evidence="1">
    <location>
        <begin position="1"/>
        <end position="26"/>
    </location>
</feature>
<keyword evidence="4" id="KW-1185">Reference proteome</keyword>
<dbReference type="EMBL" id="JBHSAT010000004">
    <property type="protein sequence ID" value="MFC3876032.1"/>
    <property type="molecule type" value="Genomic_DNA"/>
</dbReference>
<evidence type="ECO:0000259" key="2">
    <source>
        <dbReference type="PROSITE" id="PS51841"/>
    </source>
</evidence>
<evidence type="ECO:0000313" key="3">
    <source>
        <dbReference type="EMBL" id="MFC3876032.1"/>
    </source>
</evidence>
<dbReference type="Proteomes" id="UP001595812">
    <property type="component" value="Unassembled WGS sequence"/>
</dbReference>
<dbReference type="SUPFAM" id="SSF81296">
    <property type="entry name" value="E set domains"/>
    <property type="match status" value="1"/>
</dbReference>
<dbReference type="RefSeq" id="WP_386096578.1">
    <property type="nucleotide sequence ID" value="NZ_JBHSAT010000004.1"/>
</dbReference>
<feature type="domain" description="LTD" evidence="2">
    <location>
        <begin position="296"/>
        <end position="436"/>
    </location>
</feature>
<reference evidence="4" key="1">
    <citation type="journal article" date="2019" name="Int. J. Syst. Evol. Microbiol.">
        <title>The Global Catalogue of Microorganisms (GCM) 10K type strain sequencing project: providing services to taxonomists for standard genome sequencing and annotation.</title>
        <authorList>
            <consortium name="The Broad Institute Genomics Platform"/>
            <consortium name="The Broad Institute Genome Sequencing Center for Infectious Disease"/>
            <person name="Wu L."/>
            <person name="Ma J."/>
        </authorList>
    </citation>
    <scope>NUCLEOTIDE SEQUENCE [LARGE SCALE GENOMIC DNA]</scope>
    <source>
        <strain evidence="4">CECT 8979</strain>
    </source>
</reference>
<protein>
    <submittedName>
        <fullName evidence="3">Lamin tail domain-containing protein</fullName>
    </submittedName>
</protein>
<name>A0ABV8AD61_9FLAO</name>
<accession>A0ABV8AD61</accession>
<feature type="chain" id="PRO_5045377062" evidence="1">
    <location>
        <begin position="27"/>
        <end position="1185"/>
    </location>
</feature>
<dbReference type="InterPro" id="IPR002909">
    <property type="entry name" value="IPT_dom"/>
</dbReference>
<comment type="caution">
    <text evidence="3">The sequence shown here is derived from an EMBL/GenBank/DDBJ whole genome shotgun (WGS) entry which is preliminary data.</text>
</comment>
<evidence type="ECO:0000256" key="1">
    <source>
        <dbReference type="SAM" id="SignalP"/>
    </source>
</evidence>
<evidence type="ECO:0000313" key="4">
    <source>
        <dbReference type="Proteomes" id="UP001595812"/>
    </source>
</evidence>
<dbReference type="Gene3D" id="2.60.40.10">
    <property type="entry name" value="Immunoglobulins"/>
    <property type="match status" value="1"/>
</dbReference>
<keyword evidence="1" id="KW-0732">Signal</keyword>
<dbReference type="Pfam" id="PF00932">
    <property type="entry name" value="LTD"/>
    <property type="match status" value="1"/>
</dbReference>
<dbReference type="Pfam" id="PF01833">
    <property type="entry name" value="TIG"/>
    <property type="match status" value="1"/>
</dbReference>
<dbReference type="InterPro" id="IPR013783">
    <property type="entry name" value="Ig-like_fold"/>
</dbReference>
<dbReference type="InterPro" id="IPR001322">
    <property type="entry name" value="Lamin_tail_dom"/>
</dbReference>
<organism evidence="3 4">
    <name type="scientific">Winogradskyella maritima</name>
    <dbReference type="NCBI Taxonomy" id="1517766"/>
    <lineage>
        <taxon>Bacteria</taxon>
        <taxon>Pseudomonadati</taxon>
        <taxon>Bacteroidota</taxon>
        <taxon>Flavobacteriia</taxon>
        <taxon>Flavobacteriales</taxon>
        <taxon>Flavobacteriaceae</taxon>
        <taxon>Winogradskyella</taxon>
    </lineage>
</organism>
<gene>
    <name evidence="3" type="ORF">ACFOSX_02210</name>
</gene>
<sequence>MTKKYALLIALISGAIYFSFSQTTIAIQDFDGTAPEWSFTNDVTFFDNGADGFYGIHDDNNLLTDGTPNDTGTGNPADINAIDFTNILSDFLFVNDLEDEGVNGTTGNATVTFSPVTVSGYNTISLSFDYDIVGFERSADEINYQVYLDGVGQGLVRMVPFANSGAYTNEGTASITIPDGTTTIYLELIVKQNGDADQAGFDNFKVTGIPSCAPSHTISTFSPSEGPVNTLVTITGTGFTAGSMATLNGTTATIVSQTATELQILIPAGASSGILTITENGCDLASSNSFTIIGSKNASCSGSVSTNELFISEITDATAGSLSYIEIYNSTGATVDLSDYTIQLRYNAGGTTNIISPSGNLPDGGIYVASTTIDTQCAGIVGADASLSNVTSGIGGINTAKNDSDCVSLYKNYVSSANPGTLIDVWGDCADKNWRENLGVAIGNEGFDFRRLTNSSPPSVNFTPSDWDIIDWDDDACTDDDYSDIGFFTPGLAPSITGFSTAGSGCSGARTITVLATEGFDDAADTKDLVYQWYVVAPGASNWTALTDVTPYSGVTTSVLTISDISGFNGYQYYCQVMEDDADCFVATDATFISTETATWDGTTWNWSDGTASGTIPTLSNAVVMDGNYNTSTNGSFEACSLIIDSGTLNIANGNYVNVVNDVTIYGGRLTVQTKGALIQQGVGIDAGSFTLSGGNSNVNKRTARLQNYYDYTYWGSPITNGTVGTSLFSTNPNRRYWFDASNFIDSNNDGIDDNGDAWTLADASLALTPGMGVATTHDQNFFTPNTAYTYNFEGPLNTGDISYSVVYNTANDNTLHWNLLGNPYPSALDVDTFFTTNINTLGRAVYMWSHVSPPLGSNPGNEVLNFNQNDYVTINHAGEAGNGADTDGDGDIDGDDTPVRQIPSGQGFFMATITSGSVNFTNDMRVSGENSNNQFYRNTNNLTNQSPYKEKLWLNLSSEIGIYSQICLVYMDEATAGFDGNSYDTTRNYAGNAGMLYSLIDDQGETPFVIQAKSLSDLNEDEVVKIGFGAYVSTIETYTIDLLKFEGNFVSNNTVFLKDNLLGILHDLTASKYEFESEGGQFSDRFELVFKQNSTLSSDEFELEANALKIIELEHGEVQFLLTNKNLSIQAVSIYDLQGRLIYDLEGSSNSETYDFSALSTSSYIANVRLSNGQIISQKAIKQF</sequence>
<dbReference type="PROSITE" id="PS51841">
    <property type="entry name" value="LTD"/>
    <property type="match status" value="1"/>
</dbReference>